<reference evidence="1 2" key="1">
    <citation type="journal article" date="2022" name="New Phytol.">
        <title>Ecological generalism drives hyperdiversity of secondary metabolite gene clusters in xylarialean endophytes.</title>
        <authorList>
            <person name="Franco M.E.E."/>
            <person name="Wisecaver J.H."/>
            <person name="Arnold A.E."/>
            <person name="Ju Y.M."/>
            <person name="Slot J.C."/>
            <person name="Ahrendt S."/>
            <person name="Moore L.P."/>
            <person name="Eastman K.E."/>
            <person name="Scott K."/>
            <person name="Konkel Z."/>
            <person name="Mondo S.J."/>
            <person name="Kuo A."/>
            <person name="Hayes R.D."/>
            <person name="Haridas S."/>
            <person name="Andreopoulos B."/>
            <person name="Riley R."/>
            <person name="LaButti K."/>
            <person name="Pangilinan J."/>
            <person name="Lipzen A."/>
            <person name="Amirebrahimi M."/>
            <person name="Yan J."/>
            <person name="Adam C."/>
            <person name="Keymanesh K."/>
            <person name="Ng V."/>
            <person name="Louie K."/>
            <person name="Northen T."/>
            <person name="Drula E."/>
            <person name="Henrissat B."/>
            <person name="Hsieh H.M."/>
            <person name="Youens-Clark K."/>
            <person name="Lutzoni F."/>
            <person name="Miadlikowska J."/>
            <person name="Eastwood D.C."/>
            <person name="Hamelin R.C."/>
            <person name="Grigoriev I.V."/>
            <person name="U'Ren J.M."/>
        </authorList>
    </citation>
    <scope>NUCLEOTIDE SEQUENCE [LARGE SCALE GENOMIC DNA]</scope>
    <source>
        <strain evidence="1 2">ER1909</strain>
    </source>
</reference>
<accession>A0ACC0DG60</accession>
<organism evidence="1 2">
    <name type="scientific">Hypoxylon rubiginosum</name>
    <dbReference type="NCBI Taxonomy" id="110542"/>
    <lineage>
        <taxon>Eukaryota</taxon>
        <taxon>Fungi</taxon>
        <taxon>Dikarya</taxon>
        <taxon>Ascomycota</taxon>
        <taxon>Pezizomycotina</taxon>
        <taxon>Sordariomycetes</taxon>
        <taxon>Xylariomycetidae</taxon>
        <taxon>Xylariales</taxon>
        <taxon>Hypoxylaceae</taxon>
        <taxon>Hypoxylon</taxon>
    </lineage>
</organism>
<keyword evidence="2" id="KW-1185">Reference proteome</keyword>
<proteinExistence type="predicted"/>
<evidence type="ECO:0000313" key="1">
    <source>
        <dbReference type="EMBL" id="KAI6091725.1"/>
    </source>
</evidence>
<dbReference type="Proteomes" id="UP001497680">
    <property type="component" value="Unassembled WGS sequence"/>
</dbReference>
<sequence>MDKIMIPEILGIICSFLDIKSVRRFRLCCKAFAHVGACYAYRNVVFFLHHGDLDMLNRISLDPIASKNVRSLVYMNYTLGRRKMGREDFRQCYSTMRHFEKFLARQRGLAPAPPMDHNDLSKLYEEYEATLEQQEKILQANTDFSRIREAVSRFPALQEITMSSDSWFWSGKNTPFKSSLGLAAGLLEPMGCRHLDSLLAAVSEADIKLKKLSAGILSWQFFQKPLAKLGQSLSLMTDLTSLQLTIETTDDTEQCKQLLGTGLLRGFLKTLTKLQTLHIVFTCDSEYDLDLYAPRLDDIIDRAHRWDDLDSLTLGYVTCERQELMSILKRHKNTLRELCLQDIFFRTTSWLTFLPKVRRTMDLDHACLCGELHGAEEPFGHQEFWDLDEQSDLREDVNDYLVNDNIRRCPLNNRNLIDWDEPGFAPMF</sequence>
<gene>
    <name evidence="1" type="ORF">F4821DRAFT_225444</name>
</gene>
<name>A0ACC0DG60_9PEZI</name>
<dbReference type="EMBL" id="MU394285">
    <property type="protein sequence ID" value="KAI6091725.1"/>
    <property type="molecule type" value="Genomic_DNA"/>
</dbReference>
<evidence type="ECO:0000313" key="2">
    <source>
        <dbReference type="Proteomes" id="UP001497680"/>
    </source>
</evidence>
<comment type="caution">
    <text evidence="1">The sequence shown here is derived from an EMBL/GenBank/DDBJ whole genome shotgun (WGS) entry which is preliminary data.</text>
</comment>
<protein>
    <submittedName>
        <fullName evidence="1">Uncharacterized protein</fullName>
    </submittedName>
</protein>